<dbReference type="EMBL" id="FMSV02000166">
    <property type="protein sequence ID" value="SEH05168.1"/>
    <property type="molecule type" value="Genomic_DNA"/>
</dbReference>
<gene>
    <name evidence="2" type="ORF">MBHS_01021</name>
</gene>
<dbReference type="SUPFAM" id="SSF101874">
    <property type="entry name" value="YceI-like"/>
    <property type="match status" value="1"/>
</dbReference>
<evidence type="ECO:0000313" key="2">
    <source>
        <dbReference type="EMBL" id="SEH05168.1"/>
    </source>
</evidence>
<proteinExistence type="predicted"/>
<organism evidence="2 3">
    <name type="scientific">Candidatus Venteria ishoeyi</name>
    <dbReference type="NCBI Taxonomy" id="1899563"/>
    <lineage>
        <taxon>Bacteria</taxon>
        <taxon>Pseudomonadati</taxon>
        <taxon>Pseudomonadota</taxon>
        <taxon>Gammaproteobacteria</taxon>
        <taxon>Thiotrichales</taxon>
        <taxon>Thiotrichaceae</taxon>
        <taxon>Venteria</taxon>
    </lineage>
</organism>
<protein>
    <submittedName>
        <fullName evidence="2">YceI-like domain protein</fullName>
    </submittedName>
</protein>
<evidence type="ECO:0000313" key="3">
    <source>
        <dbReference type="Proteomes" id="UP000236724"/>
    </source>
</evidence>
<dbReference type="AlphaFoldDB" id="A0A1H6F4S5"/>
<feature type="domain" description="Lipid/polyisoprenoid-binding YceI-like" evidence="1">
    <location>
        <begin position="50"/>
        <end position="210"/>
    </location>
</feature>
<dbReference type="OrthoDB" id="9811006at2"/>
<dbReference type="PANTHER" id="PTHR34406:SF1">
    <property type="entry name" value="PROTEIN YCEI"/>
    <property type="match status" value="1"/>
</dbReference>
<dbReference type="PROSITE" id="PS51257">
    <property type="entry name" value="PROKAR_LIPOPROTEIN"/>
    <property type="match status" value="1"/>
</dbReference>
<dbReference type="Proteomes" id="UP000236724">
    <property type="component" value="Unassembled WGS sequence"/>
</dbReference>
<name>A0A1H6F4S5_9GAMM</name>
<dbReference type="InterPro" id="IPR007372">
    <property type="entry name" value="Lipid/polyisoprenoid-bd_YceI"/>
</dbReference>
<sequence length="212" mass="23798">MKYVIGIMIFAFVILAGCQVETTQTDIEVCDDGIVCEDDTEELVLPENANFVLDASRSDMVWKGSKIIGNSHTGEILIKSGNLVKDGEIYTGNFVIDMTSMTEVAKETAVVKHLKNEDFFNVEMYPEAKLMIKDITNSYVTADLTILDKTNEINFPTSFLYDGDKLYAMSSFEIDRTLWGIEYNSGSVFKDLGDKAIKDEIEFGLELVFDEN</sequence>
<accession>A0A1H6F4S5</accession>
<dbReference type="SMART" id="SM00867">
    <property type="entry name" value="YceI"/>
    <property type="match status" value="1"/>
</dbReference>
<dbReference type="PANTHER" id="PTHR34406">
    <property type="entry name" value="PROTEIN YCEI"/>
    <property type="match status" value="1"/>
</dbReference>
<keyword evidence="3" id="KW-1185">Reference proteome</keyword>
<reference evidence="2 3" key="1">
    <citation type="submission" date="2016-10" db="EMBL/GenBank/DDBJ databases">
        <authorList>
            <person name="de Groot N.N."/>
        </authorList>
    </citation>
    <scope>NUCLEOTIDE SEQUENCE [LARGE SCALE GENOMIC DNA]</scope>
    <source>
        <strain evidence="2">MBHS1</strain>
    </source>
</reference>
<evidence type="ECO:0000259" key="1">
    <source>
        <dbReference type="SMART" id="SM00867"/>
    </source>
</evidence>
<dbReference type="Gene3D" id="2.40.128.110">
    <property type="entry name" value="Lipid/polyisoprenoid-binding, YceI-like"/>
    <property type="match status" value="1"/>
</dbReference>
<dbReference type="RefSeq" id="WP_103919142.1">
    <property type="nucleotide sequence ID" value="NZ_FMSV02000166.1"/>
</dbReference>
<dbReference type="InterPro" id="IPR036761">
    <property type="entry name" value="TTHA0802/YceI-like_sf"/>
</dbReference>
<dbReference type="Pfam" id="PF04264">
    <property type="entry name" value="YceI"/>
    <property type="match status" value="1"/>
</dbReference>